<feature type="compositionally biased region" description="Polar residues" evidence="1">
    <location>
        <begin position="11"/>
        <end position="25"/>
    </location>
</feature>
<dbReference type="Proteomes" id="UP000188268">
    <property type="component" value="Unassembled WGS sequence"/>
</dbReference>
<feature type="region of interest" description="Disordered" evidence="1">
    <location>
        <begin position="1"/>
        <end position="42"/>
    </location>
</feature>
<keyword evidence="4" id="KW-1185">Reference proteome</keyword>
<feature type="transmembrane region" description="Helical" evidence="2">
    <location>
        <begin position="201"/>
        <end position="220"/>
    </location>
</feature>
<feature type="transmembrane region" description="Helical" evidence="2">
    <location>
        <begin position="49"/>
        <end position="68"/>
    </location>
</feature>
<name>A0A1R3G6D4_COCAP</name>
<feature type="transmembrane region" description="Helical" evidence="2">
    <location>
        <begin position="232"/>
        <end position="251"/>
    </location>
</feature>
<evidence type="ECO:0000313" key="3">
    <source>
        <dbReference type="EMBL" id="OMO53616.1"/>
    </source>
</evidence>
<feature type="transmembrane region" description="Helical" evidence="2">
    <location>
        <begin position="293"/>
        <end position="311"/>
    </location>
</feature>
<feature type="transmembrane region" description="Helical" evidence="2">
    <location>
        <begin position="142"/>
        <end position="163"/>
    </location>
</feature>
<gene>
    <name evidence="3" type="ORF">CCACVL1_28505</name>
</gene>
<proteinExistence type="predicted"/>
<keyword evidence="2" id="KW-0812">Transmembrane</keyword>
<keyword evidence="2" id="KW-0472">Membrane</keyword>
<keyword evidence="2" id="KW-1133">Transmembrane helix</keyword>
<evidence type="ECO:0000256" key="2">
    <source>
        <dbReference type="SAM" id="Phobius"/>
    </source>
</evidence>
<sequence length="357" mass="40358">MADFSEKDSTKSPSDTQPRKQSTGDETPLLPVPTATTTESDRGRNRGRYWKIAVICVFLMLESVTVGVADHQEKLSSKTFKIFLSWSLGGSIVSIIYDLYELFFRRGFHRVIVLSVIFSFISAVPTGYQLRDNKIEVSKDFYVLTFAMIMCLASVLTEICDAIEMYIQIQLRKLQSGLDEITLLLPVTEMVTEKESKKGRYWKMGVVCCFLMLESVTVGVADHDEKLSPKAFKIFLSWSLGVSIVSILYDLYELLKKGFRRVIVLSISFSFISAVVTGYELGDKKIEVSKDVYVLTFAMIMCLASVLNEICDAIEIYLRKCHCRQNLNRIDDAPRKGDIEEGLKDEFTEGGIEGNHV</sequence>
<feature type="transmembrane region" description="Helical" evidence="2">
    <location>
        <begin position="111"/>
        <end position="130"/>
    </location>
</feature>
<accession>A0A1R3G6D4</accession>
<feature type="transmembrane region" description="Helical" evidence="2">
    <location>
        <begin position="263"/>
        <end position="281"/>
    </location>
</feature>
<organism evidence="3 4">
    <name type="scientific">Corchorus capsularis</name>
    <name type="common">Jute</name>
    <dbReference type="NCBI Taxonomy" id="210143"/>
    <lineage>
        <taxon>Eukaryota</taxon>
        <taxon>Viridiplantae</taxon>
        <taxon>Streptophyta</taxon>
        <taxon>Embryophyta</taxon>
        <taxon>Tracheophyta</taxon>
        <taxon>Spermatophyta</taxon>
        <taxon>Magnoliopsida</taxon>
        <taxon>eudicotyledons</taxon>
        <taxon>Gunneridae</taxon>
        <taxon>Pentapetalae</taxon>
        <taxon>rosids</taxon>
        <taxon>malvids</taxon>
        <taxon>Malvales</taxon>
        <taxon>Malvaceae</taxon>
        <taxon>Grewioideae</taxon>
        <taxon>Apeibeae</taxon>
        <taxon>Corchorus</taxon>
    </lineage>
</organism>
<dbReference type="AlphaFoldDB" id="A0A1R3G6D4"/>
<evidence type="ECO:0000313" key="4">
    <source>
        <dbReference type="Proteomes" id="UP000188268"/>
    </source>
</evidence>
<feature type="compositionally biased region" description="Basic and acidic residues" evidence="1">
    <location>
        <begin position="1"/>
        <end position="10"/>
    </location>
</feature>
<feature type="compositionally biased region" description="Low complexity" evidence="1">
    <location>
        <begin position="27"/>
        <end position="38"/>
    </location>
</feature>
<dbReference type="EMBL" id="AWWV01015159">
    <property type="protein sequence ID" value="OMO53616.1"/>
    <property type="molecule type" value="Genomic_DNA"/>
</dbReference>
<feature type="transmembrane region" description="Helical" evidence="2">
    <location>
        <begin position="80"/>
        <end position="99"/>
    </location>
</feature>
<protein>
    <submittedName>
        <fullName evidence="3">Putative Adenosine deaminase</fullName>
    </submittedName>
</protein>
<reference evidence="3 4" key="1">
    <citation type="submission" date="2013-09" db="EMBL/GenBank/DDBJ databases">
        <title>Corchorus capsularis genome sequencing.</title>
        <authorList>
            <person name="Alam M."/>
            <person name="Haque M.S."/>
            <person name="Islam M.S."/>
            <person name="Emdad E.M."/>
            <person name="Islam M.M."/>
            <person name="Ahmed B."/>
            <person name="Halim A."/>
            <person name="Hossen Q.M.M."/>
            <person name="Hossain M.Z."/>
            <person name="Ahmed R."/>
            <person name="Khan M.M."/>
            <person name="Islam R."/>
            <person name="Rashid M.M."/>
            <person name="Khan S.A."/>
            <person name="Rahman M.S."/>
            <person name="Alam M."/>
        </authorList>
    </citation>
    <scope>NUCLEOTIDE SEQUENCE [LARGE SCALE GENOMIC DNA]</scope>
    <source>
        <strain evidence="4">cv. CVL-1</strain>
        <tissue evidence="3">Whole seedling</tissue>
    </source>
</reference>
<comment type="caution">
    <text evidence="3">The sequence shown here is derived from an EMBL/GenBank/DDBJ whole genome shotgun (WGS) entry which is preliminary data.</text>
</comment>
<dbReference type="Gramene" id="OMO53616">
    <property type="protein sequence ID" value="OMO53616"/>
    <property type="gene ID" value="CCACVL1_28505"/>
</dbReference>
<evidence type="ECO:0000256" key="1">
    <source>
        <dbReference type="SAM" id="MobiDB-lite"/>
    </source>
</evidence>